<dbReference type="RefSeq" id="WP_141785153.1">
    <property type="nucleotide sequence ID" value="NZ_BAAAIK010000007.1"/>
</dbReference>
<keyword evidence="2 6" id="KW-0812">Transmembrane</keyword>
<feature type="transmembrane region" description="Helical" evidence="6">
    <location>
        <begin position="115"/>
        <end position="142"/>
    </location>
</feature>
<dbReference type="GO" id="GO:0046677">
    <property type="term" value="P:response to antibiotic"/>
    <property type="evidence" value="ECO:0007669"/>
    <property type="project" value="UniProtKB-KW"/>
</dbReference>
<dbReference type="GO" id="GO:0140359">
    <property type="term" value="F:ABC-type transporter activity"/>
    <property type="evidence" value="ECO:0007669"/>
    <property type="project" value="InterPro"/>
</dbReference>
<dbReference type="Proteomes" id="UP000319516">
    <property type="component" value="Unassembled WGS sequence"/>
</dbReference>
<feature type="transmembrane region" description="Helical" evidence="6">
    <location>
        <begin position="234"/>
        <end position="255"/>
    </location>
</feature>
<evidence type="ECO:0000259" key="7">
    <source>
        <dbReference type="Pfam" id="PF12698"/>
    </source>
</evidence>
<feature type="transmembrane region" description="Helical" evidence="6">
    <location>
        <begin position="70"/>
        <end position="94"/>
    </location>
</feature>
<feature type="transmembrane region" description="Helical" evidence="6">
    <location>
        <begin position="148"/>
        <end position="171"/>
    </location>
</feature>
<sequence length="259" mass="26213">MTAGTDTARSGHAGPATPSRRVLAQARFEATGLLRHGEQLLVSVVLPLMALVGLAMGSTPDLGSGRRVDLAAAGVAAMAVMSTAFTGQAILLAFERRYGVLRLLGTTPLGRSGLLAAKALSVLVVLAVQLLVLGVTALALGWRPDPVGIPLALLVGLLGTAAFAGLALLLGGTLRAEGVLALANLIWIVLVAGGGVLVPTEQLPGALGPIARMLPSGALGDGMRAALVEGRLDLVAALVLLVWAAGTSLLVTRVLRWSD</sequence>
<dbReference type="InterPro" id="IPR051784">
    <property type="entry name" value="Nod_factor_ABC_transporter"/>
</dbReference>
<evidence type="ECO:0000256" key="5">
    <source>
        <dbReference type="ARBA" id="ARBA00023251"/>
    </source>
</evidence>
<evidence type="ECO:0000256" key="4">
    <source>
        <dbReference type="ARBA" id="ARBA00023136"/>
    </source>
</evidence>
<feature type="transmembrane region" description="Helical" evidence="6">
    <location>
        <begin position="178"/>
        <end position="198"/>
    </location>
</feature>
<dbReference type="EMBL" id="VFOP01000001">
    <property type="protein sequence ID" value="TQL51110.1"/>
    <property type="molecule type" value="Genomic_DNA"/>
</dbReference>
<evidence type="ECO:0000313" key="8">
    <source>
        <dbReference type="EMBL" id="TQL51110.1"/>
    </source>
</evidence>
<evidence type="ECO:0000256" key="6">
    <source>
        <dbReference type="SAM" id="Phobius"/>
    </source>
</evidence>
<evidence type="ECO:0000256" key="3">
    <source>
        <dbReference type="ARBA" id="ARBA00022989"/>
    </source>
</evidence>
<gene>
    <name evidence="8" type="ORF">FB467_2244</name>
</gene>
<comment type="caution">
    <text evidence="8">The sequence shown here is derived from an EMBL/GenBank/DDBJ whole genome shotgun (WGS) entry which is preliminary data.</text>
</comment>
<dbReference type="PANTHER" id="PTHR43229:SF2">
    <property type="entry name" value="NODULATION PROTEIN J"/>
    <property type="match status" value="1"/>
</dbReference>
<dbReference type="InterPro" id="IPR000412">
    <property type="entry name" value="ABC_2_transport"/>
</dbReference>
<reference evidence="8 9" key="1">
    <citation type="submission" date="2019-06" db="EMBL/GenBank/DDBJ databases">
        <title>Sequencing the genomes of 1000 actinobacteria strains.</title>
        <authorList>
            <person name="Klenk H.-P."/>
        </authorList>
    </citation>
    <scope>NUCLEOTIDE SEQUENCE [LARGE SCALE GENOMIC DNA]</scope>
    <source>
        <strain evidence="8 9">DSM 12335</strain>
    </source>
</reference>
<dbReference type="PIRSF" id="PIRSF006648">
    <property type="entry name" value="DrrB"/>
    <property type="match status" value="1"/>
</dbReference>
<dbReference type="Pfam" id="PF12698">
    <property type="entry name" value="ABC2_membrane_3"/>
    <property type="match status" value="1"/>
</dbReference>
<keyword evidence="4 6" id="KW-0472">Membrane</keyword>
<proteinExistence type="predicted"/>
<dbReference type="InterPro" id="IPR013525">
    <property type="entry name" value="ABC2_TM"/>
</dbReference>
<feature type="domain" description="ABC-2 type transporter transmembrane" evidence="7">
    <location>
        <begin position="73"/>
        <end position="237"/>
    </location>
</feature>
<evidence type="ECO:0000256" key="2">
    <source>
        <dbReference type="ARBA" id="ARBA00022692"/>
    </source>
</evidence>
<accession>A0A542YSQ3</accession>
<dbReference type="AlphaFoldDB" id="A0A542YSQ3"/>
<evidence type="ECO:0000256" key="1">
    <source>
        <dbReference type="ARBA" id="ARBA00004141"/>
    </source>
</evidence>
<dbReference type="GO" id="GO:0043190">
    <property type="term" value="C:ATP-binding cassette (ABC) transporter complex"/>
    <property type="evidence" value="ECO:0007669"/>
    <property type="project" value="InterPro"/>
</dbReference>
<organism evidence="8 9">
    <name type="scientific">Ornithinicoccus hortensis</name>
    <dbReference type="NCBI Taxonomy" id="82346"/>
    <lineage>
        <taxon>Bacteria</taxon>
        <taxon>Bacillati</taxon>
        <taxon>Actinomycetota</taxon>
        <taxon>Actinomycetes</taxon>
        <taxon>Micrococcales</taxon>
        <taxon>Intrasporangiaceae</taxon>
        <taxon>Ornithinicoccus</taxon>
    </lineage>
</organism>
<keyword evidence="9" id="KW-1185">Reference proteome</keyword>
<keyword evidence="5" id="KW-0046">Antibiotic resistance</keyword>
<comment type="subcellular location">
    <subcellularLocation>
        <location evidence="1">Membrane</location>
        <topology evidence="1">Multi-pass membrane protein</topology>
    </subcellularLocation>
</comment>
<dbReference type="PANTHER" id="PTHR43229">
    <property type="entry name" value="NODULATION PROTEIN J"/>
    <property type="match status" value="1"/>
</dbReference>
<name>A0A542YSQ3_9MICO</name>
<feature type="transmembrane region" description="Helical" evidence="6">
    <location>
        <begin position="40"/>
        <end position="58"/>
    </location>
</feature>
<protein>
    <submittedName>
        <fullName evidence="8">ABC-2 type transport system permease protein</fullName>
    </submittedName>
</protein>
<evidence type="ECO:0000313" key="9">
    <source>
        <dbReference type="Proteomes" id="UP000319516"/>
    </source>
</evidence>
<dbReference type="OrthoDB" id="160207at2"/>
<keyword evidence="3 6" id="KW-1133">Transmembrane helix</keyword>